<dbReference type="Pfam" id="PF00276">
    <property type="entry name" value="Ribosomal_L23"/>
    <property type="match status" value="1"/>
</dbReference>
<gene>
    <name evidence="5" type="ORF">MDA_GLEAN10011337</name>
</gene>
<dbReference type="PANTHER" id="PTHR11620">
    <property type="entry name" value="60S RIBOSOMAL PROTEIN L23A"/>
    <property type="match status" value="1"/>
</dbReference>
<dbReference type="Proteomes" id="UP000010556">
    <property type="component" value="Unassembled WGS sequence"/>
</dbReference>
<evidence type="ECO:0000256" key="2">
    <source>
        <dbReference type="ARBA" id="ARBA00022980"/>
    </source>
</evidence>
<evidence type="ECO:0000256" key="1">
    <source>
        <dbReference type="ARBA" id="ARBA00006700"/>
    </source>
</evidence>
<proteinExistence type="inferred from homology"/>
<accession>L5M432</accession>
<dbReference type="EMBL" id="KB104564">
    <property type="protein sequence ID" value="ELK33141.1"/>
    <property type="molecule type" value="Genomic_DNA"/>
</dbReference>
<sequence>PFPKPTQSKGFEDKAVLKSIHSPPAHTHTQKIHTSPTFLCPVHGGSEGSPDILRRLPQGETSSTTIIRFPPGTESAMKKTEDSNTLVLTVDAKANKHQVKQAVRKSSDIDVAKVNTLVRPGASLAPDYDAVDVANKIGII</sequence>
<dbReference type="InterPro" id="IPR012678">
    <property type="entry name" value="Ribosomal_uL23/eL15/eS24_sf"/>
</dbReference>
<comment type="similarity">
    <text evidence="1">Belongs to the universal ribosomal protein uL23 family.</text>
</comment>
<name>L5M432_MYODS</name>
<feature type="region of interest" description="Disordered" evidence="4">
    <location>
        <begin position="43"/>
        <end position="80"/>
    </location>
</feature>
<dbReference type="AlphaFoldDB" id="L5M432"/>
<dbReference type="SUPFAM" id="SSF54189">
    <property type="entry name" value="Ribosomal proteins S24e, L23 and L15e"/>
    <property type="match status" value="1"/>
</dbReference>
<evidence type="ECO:0000313" key="6">
    <source>
        <dbReference type="Proteomes" id="UP000010556"/>
    </source>
</evidence>
<evidence type="ECO:0000256" key="3">
    <source>
        <dbReference type="ARBA" id="ARBA00023274"/>
    </source>
</evidence>
<organism evidence="5 6">
    <name type="scientific">Myotis davidii</name>
    <name type="common">David's myotis</name>
    <dbReference type="NCBI Taxonomy" id="225400"/>
    <lineage>
        <taxon>Eukaryota</taxon>
        <taxon>Metazoa</taxon>
        <taxon>Chordata</taxon>
        <taxon>Craniata</taxon>
        <taxon>Vertebrata</taxon>
        <taxon>Euteleostomi</taxon>
        <taxon>Mammalia</taxon>
        <taxon>Eutheria</taxon>
        <taxon>Laurasiatheria</taxon>
        <taxon>Chiroptera</taxon>
        <taxon>Yangochiroptera</taxon>
        <taxon>Vespertilionidae</taxon>
        <taxon>Myotis</taxon>
    </lineage>
</organism>
<keyword evidence="3" id="KW-0687">Ribonucleoprotein</keyword>
<protein>
    <submittedName>
        <fullName evidence="5">60S ribosomal protein L23a</fullName>
    </submittedName>
</protein>
<feature type="non-terminal residue" evidence="5">
    <location>
        <position position="1"/>
    </location>
</feature>
<keyword evidence="6" id="KW-1185">Reference proteome</keyword>
<evidence type="ECO:0000256" key="4">
    <source>
        <dbReference type="SAM" id="MobiDB-lite"/>
    </source>
</evidence>
<dbReference type="InterPro" id="IPR013025">
    <property type="entry name" value="Ribosomal_uL23-like"/>
</dbReference>
<evidence type="ECO:0000313" key="5">
    <source>
        <dbReference type="EMBL" id="ELK33141.1"/>
    </source>
</evidence>
<reference evidence="6" key="1">
    <citation type="journal article" date="2013" name="Science">
        <title>Comparative analysis of bat genomes provides insight into the evolution of flight and immunity.</title>
        <authorList>
            <person name="Zhang G."/>
            <person name="Cowled C."/>
            <person name="Shi Z."/>
            <person name="Huang Z."/>
            <person name="Bishop-Lilly K.A."/>
            <person name="Fang X."/>
            <person name="Wynne J.W."/>
            <person name="Xiong Z."/>
            <person name="Baker M.L."/>
            <person name="Zhao W."/>
            <person name="Tachedjian M."/>
            <person name="Zhu Y."/>
            <person name="Zhou P."/>
            <person name="Jiang X."/>
            <person name="Ng J."/>
            <person name="Yang L."/>
            <person name="Wu L."/>
            <person name="Xiao J."/>
            <person name="Feng Y."/>
            <person name="Chen Y."/>
            <person name="Sun X."/>
            <person name="Zhang Y."/>
            <person name="Marsh G.A."/>
            <person name="Crameri G."/>
            <person name="Broder C.C."/>
            <person name="Frey K.G."/>
            <person name="Wang L.F."/>
            <person name="Wang J."/>
        </authorList>
    </citation>
    <scope>NUCLEOTIDE SEQUENCE [LARGE SCALE GENOMIC DNA]</scope>
</reference>
<dbReference type="Gene3D" id="3.30.70.330">
    <property type="match status" value="1"/>
</dbReference>
<dbReference type="InterPro" id="IPR012677">
    <property type="entry name" value="Nucleotide-bd_a/b_plait_sf"/>
</dbReference>
<dbReference type="GO" id="GO:0044391">
    <property type="term" value="C:ribosomal subunit"/>
    <property type="evidence" value="ECO:0007669"/>
    <property type="project" value="UniProtKB-ARBA"/>
</dbReference>
<dbReference type="GO" id="GO:0003735">
    <property type="term" value="F:structural constituent of ribosome"/>
    <property type="evidence" value="ECO:0007669"/>
    <property type="project" value="InterPro"/>
</dbReference>
<dbReference type="GO" id="GO:0006412">
    <property type="term" value="P:translation"/>
    <property type="evidence" value="ECO:0007669"/>
    <property type="project" value="InterPro"/>
</dbReference>
<keyword evidence="2 5" id="KW-0689">Ribosomal protein</keyword>